<sequence>MDIGKLVSIPCKTLLCGPCAWGRSAGVQAPSKARDQMSRREGTRMSHTKPYIRKKAVLIMYKVFLKYPESLRPAFPRLKEKLEDPDPGVQSAAVNVICELARRNPKNYLSLAPLFFKLMTSSTNNWVLIKIIKLFGALTPLEPRLGKKLIEPLTNLIHSTSAMSLLYECVNTVIAVLISLSSGMPNHSASIQLCVQKLRILIEDSDQNLKYLGLLAMSKILRTHPKSVQAHKDLVLQCLDDKDESIRLRALDLLYGMVSKKNLVEIVKKLMSHVDKAEGTTYRDELLTKIIDICSQCNYQHITNFQWYISVLVELTRLEGTRHGHLIAAQMLDVAIRVKAIRKFAVSQMSALLDSAHLVASSTQRNGICEVLYAAAWICGEFSEHLQEPHQTLEAMLRPKVTTLPGHIQAVYVQNVVKLYASILQQKEQAAEPEAAQDVTQLMVDRLPQFVQSADLEVQERASCILQLVKHIQKLQAKDVPVAEEVSALFAGELNPVAPKAQKKVPVPEGLDLDAWINEPPSDSESEDEKPKAIFHEEEPRPAKPRQPEADEEELARRREARKQEQANNPFYIKSSPSPQKRYQDMPGVEHIPVVQIDLSVPLKVPGMPVSDQYVKLEEERRHRQRLEKDRKKKKKDKEKKGKPRRHSSLHTESDEDIAPAQQVDIVTEEMPENALPSDEDDKDPNDPYRALDIDLDKPLADSEKLPVQKHRNTDTSKSPEKEDVPIVEKKVKKPKKKEKKHREKEREKREKGKEQKEGEDLDFWLSATPLPAAAPAPEEPGVNAVIAAPKEEGEEPRREERGAEEDEDDDERDPEKKSSKHKKKKHKKEKEERSKDKKKSKKKKPPSDEAAEPVENGALDEDPLPPMSSYCLLAENSYIKMTYDIQGSLQKDSQVTVSVVLENQSSSFLKSMELNVLDSLNTKLARPEGSSVHDGVPVPFQLPPGISNEAQFVFTIQSIVMAQKLKGTLSFIAKNDEGSTHEKLDFKLHFSCTSYLVTTPCYSDAFAKLLESGDLSMSSIKVDGISMSFQNLLAKICFHHHFSVVERVDSCASMYSRSIQGHHVCLLVKKGEKSVSVDGKCSDSTLLSNVLEEMRATLAKC</sequence>
<evidence type="ECO:0000256" key="4">
    <source>
        <dbReference type="ARBA" id="ARBA00022448"/>
    </source>
</evidence>
<dbReference type="InterPro" id="IPR017105">
    <property type="entry name" value="AP3_complex_dsu"/>
</dbReference>
<keyword evidence="7" id="KW-0677">Repeat</keyword>
<dbReference type="GO" id="GO:0043195">
    <property type="term" value="C:terminal bouton"/>
    <property type="evidence" value="ECO:0007669"/>
    <property type="project" value="TreeGrafter"/>
</dbReference>
<feature type="region of interest" description="Disordered" evidence="18">
    <location>
        <begin position="513"/>
        <end position="585"/>
    </location>
</feature>
<evidence type="ECO:0000256" key="8">
    <source>
        <dbReference type="ARBA" id="ARBA00022927"/>
    </source>
</evidence>
<dbReference type="GO" id="GO:0098943">
    <property type="term" value="P:neurotransmitter receptor transport, postsynaptic endosome to lysosome"/>
    <property type="evidence" value="ECO:0007669"/>
    <property type="project" value="TreeGrafter"/>
</dbReference>
<dbReference type="InterPro" id="IPR016024">
    <property type="entry name" value="ARM-type_fold"/>
</dbReference>
<dbReference type="RefSeq" id="XP_040485609.1">
    <property type="nucleotide sequence ID" value="XM_040629675.1"/>
</dbReference>
<dbReference type="GO" id="GO:0016182">
    <property type="term" value="P:synaptic vesicle budding from endosome"/>
    <property type="evidence" value="ECO:0007669"/>
    <property type="project" value="TreeGrafter"/>
</dbReference>
<feature type="compositionally biased region" description="Basic and acidic residues" evidence="18">
    <location>
        <begin position="745"/>
        <end position="759"/>
    </location>
</feature>
<feature type="compositionally biased region" description="Basic and acidic residues" evidence="18">
    <location>
        <begin position="615"/>
        <end position="630"/>
    </location>
</feature>
<dbReference type="FunFam" id="3.30.450.50:FF:000001">
    <property type="entry name" value="AP-3 complex subunit delta-1, putative"/>
    <property type="match status" value="1"/>
</dbReference>
<dbReference type="Gene3D" id="1.25.10.10">
    <property type="entry name" value="Leucine-rich Repeat Variant"/>
    <property type="match status" value="1"/>
</dbReference>
<dbReference type="InterPro" id="IPR010474">
    <property type="entry name" value="AP3D_dom_metazoa"/>
</dbReference>
<evidence type="ECO:0000313" key="21">
    <source>
        <dbReference type="RefSeq" id="XP_040485609.1"/>
    </source>
</evidence>
<evidence type="ECO:0000256" key="14">
    <source>
        <dbReference type="ARBA" id="ARBA00071053"/>
    </source>
</evidence>
<feature type="region of interest" description="Disordered" evidence="18">
    <location>
        <begin position="604"/>
        <end position="866"/>
    </location>
</feature>
<dbReference type="AlphaFoldDB" id="A0A8M1FZK9"/>
<evidence type="ECO:0000259" key="19">
    <source>
        <dbReference type="SMART" id="SM01354"/>
    </source>
</evidence>
<dbReference type="GO" id="GO:0006896">
    <property type="term" value="P:Golgi to vacuole transport"/>
    <property type="evidence" value="ECO:0007669"/>
    <property type="project" value="TreeGrafter"/>
</dbReference>
<feature type="compositionally biased region" description="Basic and acidic residues" evidence="18">
    <location>
        <begin position="685"/>
        <end position="730"/>
    </location>
</feature>
<keyword evidence="6" id="KW-0597">Phosphoprotein</keyword>
<name>A0A8M1FZK9_URSMA</name>
<dbReference type="Pfam" id="PF26171">
    <property type="entry name" value="Mu_AP3"/>
    <property type="match status" value="1"/>
</dbReference>
<dbReference type="Gene3D" id="3.30.450.50">
    <property type="entry name" value="Longin domain"/>
    <property type="match status" value="1"/>
</dbReference>
<dbReference type="GO" id="GO:0010008">
    <property type="term" value="C:endosome membrane"/>
    <property type="evidence" value="ECO:0007669"/>
    <property type="project" value="TreeGrafter"/>
</dbReference>
<evidence type="ECO:0000256" key="18">
    <source>
        <dbReference type="SAM" id="MobiDB-lite"/>
    </source>
</evidence>
<dbReference type="CTD" id="8943"/>
<dbReference type="Proteomes" id="UP000261680">
    <property type="component" value="Unplaced"/>
</dbReference>
<dbReference type="SMART" id="SM01354">
    <property type="entry name" value="BLVR"/>
    <property type="match status" value="1"/>
</dbReference>
<dbReference type="Pfam" id="PF06375">
    <property type="entry name" value="AP3D1"/>
    <property type="match status" value="1"/>
</dbReference>
<evidence type="ECO:0000256" key="5">
    <source>
        <dbReference type="ARBA" id="ARBA00022490"/>
    </source>
</evidence>
<evidence type="ECO:0000313" key="20">
    <source>
        <dbReference type="Proteomes" id="UP000261680"/>
    </source>
</evidence>
<comment type="function">
    <text evidence="13">Part of the AP-3 complex, an adaptor-related complex which is not clathrin-associated. The complex is associated with the Golgi region as well as more peripheral structures. It facilitates the budding of vesicles from the Golgi membrane and may be directly involved in trafficking to lysosomes. Involved in process of CD8+ T-cell and NK cell degranulation. In concert with the BLOC-1 complex, AP-3 is required to target cargos into vesicles assembled at cell bodies for delivery into neurites and nerve terminals.</text>
</comment>
<feature type="compositionally biased region" description="Basic residues" evidence="18">
    <location>
        <begin position="819"/>
        <end position="829"/>
    </location>
</feature>
<proteinExistence type="inferred from homology"/>
<evidence type="ECO:0000256" key="3">
    <source>
        <dbReference type="ARBA" id="ARBA00006613"/>
    </source>
</evidence>
<feature type="domain" description="AP-3 complex subunit delta" evidence="19">
    <location>
        <begin position="550"/>
        <end position="697"/>
    </location>
</feature>
<feature type="compositionally biased region" description="Basic and acidic residues" evidence="18">
    <location>
        <begin position="790"/>
        <end position="802"/>
    </location>
</feature>
<dbReference type="GO" id="GO:0048490">
    <property type="term" value="P:anterograde synaptic vesicle transport"/>
    <property type="evidence" value="ECO:0007669"/>
    <property type="project" value="TreeGrafter"/>
</dbReference>
<evidence type="ECO:0000256" key="11">
    <source>
        <dbReference type="ARBA" id="ARBA00023054"/>
    </source>
</evidence>
<comment type="subcellular location">
    <subcellularLocation>
        <location evidence="2">Cytoplasm</location>
    </subcellularLocation>
    <subcellularLocation>
        <location evidence="1">Golgi apparatus membrane</location>
        <topology evidence="1">Peripheral membrane protein</topology>
        <orientation evidence="1">Cytoplasmic side</orientation>
    </subcellularLocation>
</comment>
<evidence type="ECO:0000256" key="16">
    <source>
        <dbReference type="ARBA" id="ARBA00076924"/>
    </source>
</evidence>
<evidence type="ECO:0000256" key="2">
    <source>
        <dbReference type="ARBA" id="ARBA00004496"/>
    </source>
</evidence>
<feature type="compositionally biased region" description="Basic residues" evidence="18">
    <location>
        <begin position="731"/>
        <end position="744"/>
    </location>
</feature>
<keyword evidence="4" id="KW-0813">Transport</keyword>
<keyword evidence="9" id="KW-0007">Acetylation</keyword>
<keyword evidence="11" id="KW-0175">Coiled coil</keyword>
<dbReference type="GeneID" id="103681798"/>
<dbReference type="InterPro" id="IPR058898">
    <property type="entry name" value="Mu_AP3"/>
</dbReference>
<dbReference type="GO" id="GO:0030123">
    <property type="term" value="C:AP-3 adaptor complex"/>
    <property type="evidence" value="ECO:0007669"/>
    <property type="project" value="InterPro"/>
</dbReference>
<reference evidence="21" key="1">
    <citation type="submission" date="2025-08" db="UniProtKB">
        <authorList>
            <consortium name="RefSeq"/>
        </authorList>
    </citation>
    <scope>IDENTIFICATION</scope>
    <source>
        <tissue evidence="21">Whole blood</tissue>
    </source>
</reference>
<keyword evidence="10" id="KW-0333">Golgi apparatus</keyword>
<evidence type="ECO:0000256" key="17">
    <source>
        <dbReference type="ARBA" id="ARBA00077434"/>
    </source>
</evidence>
<protein>
    <recommendedName>
        <fullName evidence="14">AP-3 complex subunit delta-1</fullName>
    </recommendedName>
    <alternativeName>
        <fullName evidence="15">AP-3 complex subunit delta</fullName>
    </alternativeName>
    <alternativeName>
        <fullName evidence="17">Adaptor-related protein complex 3 subunit delta-1</fullName>
    </alternativeName>
    <alternativeName>
        <fullName evidence="16">Delta-adaptin</fullName>
    </alternativeName>
</protein>
<evidence type="ECO:0000256" key="10">
    <source>
        <dbReference type="ARBA" id="ARBA00023034"/>
    </source>
</evidence>
<dbReference type="GO" id="GO:0006623">
    <property type="term" value="P:protein targeting to vacuole"/>
    <property type="evidence" value="ECO:0007669"/>
    <property type="project" value="TreeGrafter"/>
</dbReference>
<organism evidence="20 21">
    <name type="scientific">Ursus maritimus</name>
    <name type="common">Polar bear</name>
    <name type="synonym">Thalarctos maritimus</name>
    <dbReference type="NCBI Taxonomy" id="29073"/>
    <lineage>
        <taxon>Eukaryota</taxon>
        <taxon>Metazoa</taxon>
        <taxon>Chordata</taxon>
        <taxon>Craniata</taxon>
        <taxon>Vertebrata</taxon>
        <taxon>Euteleostomi</taxon>
        <taxon>Mammalia</taxon>
        <taxon>Eutheria</taxon>
        <taxon>Laurasiatheria</taxon>
        <taxon>Carnivora</taxon>
        <taxon>Caniformia</taxon>
        <taxon>Ursidae</taxon>
        <taxon>Ursus</taxon>
    </lineage>
</organism>
<dbReference type="InterPro" id="IPR011989">
    <property type="entry name" value="ARM-like"/>
</dbReference>
<keyword evidence="5" id="KW-0963">Cytoplasm</keyword>
<feature type="compositionally biased region" description="Basic and acidic residues" evidence="18">
    <location>
        <begin position="529"/>
        <end position="565"/>
    </location>
</feature>
<dbReference type="GO" id="GO:0098830">
    <property type="term" value="C:presynaptic endosome"/>
    <property type="evidence" value="ECO:0007669"/>
    <property type="project" value="TreeGrafter"/>
</dbReference>
<evidence type="ECO:0000256" key="1">
    <source>
        <dbReference type="ARBA" id="ARBA00004255"/>
    </source>
</evidence>
<keyword evidence="20" id="KW-1185">Reference proteome</keyword>
<feature type="compositionally biased region" description="Basic residues" evidence="18">
    <location>
        <begin position="631"/>
        <end position="649"/>
    </location>
</feature>
<evidence type="ECO:0000256" key="9">
    <source>
        <dbReference type="ARBA" id="ARBA00022990"/>
    </source>
</evidence>
<keyword evidence="12" id="KW-0472">Membrane</keyword>
<evidence type="ECO:0000256" key="7">
    <source>
        <dbReference type="ARBA" id="ARBA00022737"/>
    </source>
</evidence>
<dbReference type="PANTHER" id="PTHR22781">
    <property type="entry name" value="DELTA ADAPTIN-RELATED"/>
    <property type="match status" value="1"/>
</dbReference>
<comment type="similarity">
    <text evidence="3">Belongs to the adaptor complexes large subunit family.</text>
</comment>
<keyword evidence="8" id="KW-0653">Protein transport</keyword>
<accession>A0A8M1FZK9</accession>
<evidence type="ECO:0000256" key="6">
    <source>
        <dbReference type="ARBA" id="ARBA00022553"/>
    </source>
</evidence>
<evidence type="ECO:0000256" key="15">
    <source>
        <dbReference type="ARBA" id="ARBA00076631"/>
    </source>
</evidence>
<evidence type="ECO:0000256" key="12">
    <source>
        <dbReference type="ARBA" id="ARBA00023136"/>
    </source>
</evidence>
<dbReference type="Pfam" id="PF01602">
    <property type="entry name" value="Adaptin_N"/>
    <property type="match status" value="1"/>
</dbReference>
<dbReference type="GO" id="GO:0000139">
    <property type="term" value="C:Golgi membrane"/>
    <property type="evidence" value="ECO:0007669"/>
    <property type="project" value="UniProtKB-SubCell"/>
</dbReference>
<feature type="compositionally biased region" description="Acidic residues" evidence="18">
    <location>
        <begin position="667"/>
        <end position="684"/>
    </location>
</feature>
<evidence type="ECO:0000256" key="13">
    <source>
        <dbReference type="ARBA" id="ARBA00055970"/>
    </source>
</evidence>
<feature type="compositionally biased region" description="Acidic residues" evidence="18">
    <location>
        <begin position="803"/>
        <end position="813"/>
    </location>
</feature>
<dbReference type="GO" id="GO:1904115">
    <property type="term" value="C:axon cytoplasm"/>
    <property type="evidence" value="ECO:0007669"/>
    <property type="project" value="GOC"/>
</dbReference>
<gene>
    <name evidence="21" type="primary">AP3D1</name>
</gene>
<dbReference type="PANTHER" id="PTHR22781:SF12">
    <property type="entry name" value="AP-3 COMPLEX SUBUNIT DELTA-1"/>
    <property type="match status" value="1"/>
</dbReference>
<dbReference type="InterPro" id="IPR002553">
    <property type="entry name" value="Clathrin/coatomer_adapt-like_N"/>
</dbReference>
<dbReference type="SUPFAM" id="SSF48371">
    <property type="entry name" value="ARM repeat"/>
    <property type="match status" value="1"/>
</dbReference>
<dbReference type="FunFam" id="1.25.10.10:FF:000785">
    <property type="entry name" value="Adaptor related protein complex 3 subunit delta 1"/>
    <property type="match status" value="1"/>
</dbReference>
<dbReference type="GO" id="GO:0048499">
    <property type="term" value="P:synaptic vesicle membrane organization"/>
    <property type="evidence" value="ECO:0007669"/>
    <property type="project" value="TreeGrafter"/>
</dbReference>